<dbReference type="PANTHER" id="PTHR43639:SF1">
    <property type="entry name" value="SHORT-CHAIN DEHYDROGENASE_REDUCTASE FAMILY PROTEIN"/>
    <property type="match status" value="1"/>
</dbReference>
<dbReference type="AlphaFoldDB" id="A0A8J6IW02"/>
<dbReference type="PROSITE" id="PS00061">
    <property type="entry name" value="ADH_SHORT"/>
    <property type="match status" value="1"/>
</dbReference>
<dbReference type="EMBL" id="JACNEP010000016">
    <property type="protein sequence ID" value="MBC3767309.1"/>
    <property type="molecule type" value="Genomic_DNA"/>
</dbReference>
<reference evidence="3" key="1">
    <citation type="journal article" date="2018" name="Int. J. Syst. Evol. Microbiol.">
        <title>Neptunicella marina gen. nov., sp. nov., isolated from surface seawater.</title>
        <authorList>
            <person name="Liu X."/>
            <person name="Lai Q."/>
            <person name="Du Y."/>
            <person name="Zhang X."/>
            <person name="Liu Z."/>
            <person name="Sun F."/>
            <person name="Shao Z."/>
        </authorList>
    </citation>
    <scope>NUCLEOTIDE SEQUENCE</scope>
    <source>
        <strain evidence="3">S27-2</strain>
    </source>
</reference>
<keyword evidence="2 3" id="KW-0560">Oxidoreductase</keyword>
<dbReference type="RefSeq" id="WP_186507834.1">
    <property type="nucleotide sequence ID" value="NZ_JACNEP010000016.1"/>
</dbReference>
<comment type="caution">
    <text evidence="3">The sequence shown here is derived from an EMBL/GenBank/DDBJ whole genome shotgun (WGS) entry which is preliminary data.</text>
</comment>
<accession>A0A8J6IW02</accession>
<dbReference type="Pfam" id="PF13561">
    <property type="entry name" value="adh_short_C2"/>
    <property type="match status" value="1"/>
</dbReference>
<evidence type="ECO:0000256" key="1">
    <source>
        <dbReference type="ARBA" id="ARBA00006484"/>
    </source>
</evidence>
<dbReference type="SUPFAM" id="SSF51735">
    <property type="entry name" value="NAD(P)-binding Rossmann-fold domains"/>
    <property type="match status" value="1"/>
</dbReference>
<proteinExistence type="inferred from homology"/>
<evidence type="ECO:0000313" key="4">
    <source>
        <dbReference type="Proteomes" id="UP000601768"/>
    </source>
</evidence>
<dbReference type="GO" id="GO:0047040">
    <property type="term" value="F:pteridine reductase activity"/>
    <property type="evidence" value="ECO:0007669"/>
    <property type="project" value="UniProtKB-EC"/>
</dbReference>
<organism evidence="3 4">
    <name type="scientific">Neptunicella marina</name>
    <dbReference type="NCBI Taxonomy" id="2125989"/>
    <lineage>
        <taxon>Bacteria</taxon>
        <taxon>Pseudomonadati</taxon>
        <taxon>Pseudomonadota</taxon>
        <taxon>Gammaproteobacteria</taxon>
        <taxon>Alteromonadales</taxon>
        <taxon>Alteromonadaceae</taxon>
        <taxon>Neptunicella</taxon>
    </lineage>
</organism>
<dbReference type="InterPro" id="IPR002347">
    <property type="entry name" value="SDR_fam"/>
</dbReference>
<evidence type="ECO:0000313" key="3">
    <source>
        <dbReference type="EMBL" id="MBC3767309.1"/>
    </source>
</evidence>
<evidence type="ECO:0000256" key="2">
    <source>
        <dbReference type="ARBA" id="ARBA00023002"/>
    </source>
</evidence>
<dbReference type="Proteomes" id="UP000601768">
    <property type="component" value="Unassembled WGS sequence"/>
</dbReference>
<reference evidence="3" key="2">
    <citation type="submission" date="2020-08" db="EMBL/GenBank/DDBJ databases">
        <authorList>
            <person name="Lai Q."/>
        </authorList>
    </citation>
    <scope>NUCLEOTIDE SEQUENCE</scope>
    <source>
        <strain evidence="3">S27-2</strain>
    </source>
</reference>
<dbReference type="InterPro" id="IPR020904">
    <property type="entry name" value="Sc_DH/Rdtase_CS"/>
</dbReference>
<protein>
    <submittedName>
        <fullName evidence="3">Pteridine reductase</fullName>
        <ecNumber evidence="3">1.5.1.33</ecNumber>
    </submittedName>
</protein>
<name>A0A8J6IW02_9ALTE</name>
<sequence length="241" mass="26260">MQHKNILITGAAKRLGAHCARHLHSLGANIVIHCNHSKNSAIQLADELNKSRANSARVICADITDINQLTILAEKAIGCFGRIDVLVNNASTFYAKNFGDYDINDWQSLVGSNMQAPFFLSQHLKKELAKNQGVIINMLDINAQQPLKGYSLYCMAKSALHMMTEVLAAELAPEIRVNGIAPGAILWPEHPIDESTKQKTIAAIPMKGIGHPQDIADAMAYLINAKYVTGHSLTVDGGKRL</sequence>
<dbReference type="Gene3D" id="3.40.50.720">
    <property type="entry name" value="NAD(P)-binding Rossmann-like Domain"/>
    <property type="match status" value="1"/>
</dbReference>
<dbReference type="InterPro" id="IPR036291">
    <property type="entry name" value="NAD(P)-bd_dom_sf"/>
</dbReference>
<comment type="similarity">
    <text evidence="1">Belongs to the short-chain dehydrogenases/reductases (SDR) family.</text>
</comment>
<keyword evidence="4" id="KW-1185">Reference proteome</keyword>
<gene>
    <name evidence="3" type="ORF">H8B19_15625</name>
</gene>
<dbReference type="PANTHER" id="PTHR43639">
    <property type="entry name" value="OXIDOREDUCTASE, SHORT-CHAIN DEHYDROGENASE/REDUCTASE FAMILY (AFU_ORTHOLOGUE AFUA_5G02870)"/>
    <property type="match status" value="1"/>
</dbReference>
<dbReference type="NCBIfam" id="NF006598">
    <property type="entry name" value="PRK09135.1"/>
    <property type="match status" value="1"/>
</dbReference>
<dbReference type="EC" id="1.5.1.33" evidence="3"/>
<dbReference type="PRINTS" id="PR00081">
    <property type="entry name" value="GDHRDH"/>
</dbReference>
<dbReference type="PRINTS" id="PR00080">
    <property type="entry name" value="SDRFAMILY"/>
</dbReference>